<dbReference type="GO" id="GO:0005886">
    <property type="term" value="C:plasma membrane"/>
    <property type="evidence" value="ECO:0007669"/>
    <property type="project" value="UniProtKB-SubCell"/>
</dbReference>
<sequence>MDTQSFIIQQIINALFLGGIFSLVALGYTMVYGIIELINFAHGEMFTAGAFAGVIVLTGLQSFGFVESHFALSMVLVFALSMSYAAVLGSAIEHAAYRPLRNSSRLSAILSALGMSIFLSNGMMLSQGVSDRAYPQILSLEGLSIMDARITYGQIFIILLALALMIALNLFVKWTRLGKAMRATAQNRTMSRMLGIDVNRTIRLTFMIGPALGAAAGVMVGLYYGSVRFDMGFMYMIKAFAAAILGGIGSIPGAMLGGMIIGSVEVMWSAFLPSEWKDVTTFLVLILVLYFKPNGILGAKITESKV</sequence>
<dbReference type="AlphaFoldDB" id="A0A484HJS3"/>
<comment type="subcellular location">
    <subcellularLocation>
        <location evidence="1">Cell membrane</location>
        <topology evidence="1">Multi-pass membrane protein</topology>
    </subcellularLocation>
</comment>
<evidence type="ECO:0000256" key="9">
    <source>
        <dbReference type="ARBA" id="ARBA00037998"/>
    </source>
</evidence>
<feature type="transmembrane region" description="Helical" evidence="10">
    <location>
        <begin position="6"/>
        <end position="33"/>
    </location>
</feature>
<dbReference type="GO" id="GO:0015808">
    <property type="term" value="P:L-alanine transport"/>
    <property type="evidence" value="ECO:0007669"/>
    <property type="project" value="TreeGrafter"/>
</dbReference>
<dbReference type="GO" id="GO:0015190">
    <property type="term" value="F:L-leucine transmembrane transporter activity"/>
    <property type="evidence" value="ECO:0007669"/>
    <property type="project" value="TreeGrafter"/>
</dbReference>
<dbReference type="GO" id="GO:0042941">
    <property type="term" value="P:D-alanine transmembrane transport"/>
    <property type="evidence" value="ECO:0007669"/>
    <property type="project" value="TreeGrafter"/>
</dbReference>
<reference evidence="11" key="1">
    <citation type="submission" date="2019-01" db="EMBL/GenBank/DDBJ databases">
        <authorList>
            <consortium name="Genoscope - CEA"/>
            <person name="William W."/>
        </authorList>
    </citation>
    <scope>NUCLEOTIDE SEQUENCE</scope>
    <source>
        <strain evidence="11">CR-1</strain>
    </source>
</reference>
<dbReference type="PANTHER" id="PTHR11795:SF371">
    <property type="entry name" value="HIGH-AFFINITY BRANCHED-CHAIN AMINO ACID TRANSPORT SYSTEM PERMEASE PROTEIN LIVH"/>
    <property type="match status" value="1"/>
</dbReference>
<evidence type="ECO:0000256" key="7">
    <source>
        <dbReference type="ARBA" id="ARBA00022989"/>
    </source>
</evidence>
<keyword evidence="8 10" id="KW-0472">Membrane</keyword>
<keyword evidence="4" id="KW-0997">Cell inner membrane</keyword>
<evidence type="ECO:0000256" key="2">
    <source>
        <dbReference type="ARBA" id="ARBA00022448"/>
    </source>
</evidence>
<keyword evidence="7 10" id="KW-1133">Transmembrane helix</keyword>
<feature type="transmembrane region" description="Helical" evidence="10">
    <location>
        <begin position="282"/>
        <end position="301"/>
    </location>
</feature>
<keyword evidence="6" id="KW-0029">Amino-acid transport</keyword>
<keyword evidence="2" id="KW-0813">Transport</keyword>
<comment type="similarity">
    <text evidence="9">Belongs to the binding-protein-dependent transport system permease family. LivHM subfamily.</text>
</comment>
<evidence type="ECO:0000256" key="6">
    <source>
        <dbReference type="ARBA" id="ARBA00022970"/>
    </source>
</evidence>
<dbReference type="CDD" id="cd06582">
    <property type="entry name" value="TM_PBP1_LivH_like"/>
    <property type="match status" value="1"/>
</dbReference>
<accession>A0A484HJS3</accession>
<evidence type="ECO:0000256" key="1">
    <source>
        <dbReference type="ARBA" id="ARBA00004651"/>
    </source>
</evidence>
<feature type="transmembrane region" description="Helical" evidence="10">
    <location>
        <begin position="45"/>
        <end position="64"/>
    </location>
</feature>
<evidence type="ECO:0000256" key="3">
    <source>
        <dbReference type="ARBA" id="ARBA00022475"/>
    </source>
</evidence>
<feature type="transmembrane region" description="Helical" evidence="10">
    <location>
        <begin position="236"/>
        <end position="261"/>
    </location>
</feature>
<evidence type="ECO:0000256" key="5">
    <source>
        <dbReference type="ARBA" id="ARBA00022692"/>
    </source>
</evidence>
<evidence type="ECO:0000256" key="10">
    <source>
        <dbReference type="SAM" id="Phobius"/>
    </source>
</evidence>
<dbReference type="GO" id="GO:0015192">
    <property type="term" value="F:L-phenylalanine transmembrane transporter activity"/>
    <property type="evidence" value="ECO:0007669"/>
    <property type="project" value="TreeGrafter"/>
</dbReference>
<evidence type="ECO:0000256" key="8">
    <source>
        <dbReference type="ARBA" id="ARBA00023136"/>
    </source>
</evidence>
<keyword evidence="3" id="KW-1003">Cell membrane</keyword>
<gene>
    <name evidence="11" type="primary">livH</name>
    <name evidence="11" type="ORF">EPICR_40290</name>
</gene>
<dbReference type="InterPro" id="IPR001851">
    <property type="entry name" value="ABC_transp_permease"/>
</dbReference>
<dbReference type="EMBL" id="CAACVI010000034">
    <property type="protein sequence ID" value="VEN74703.1"/>
    <property type="molecule type" value="Genomic_DNA"/>
</dbReference>
<feature type="transmembrane region" description="Helical" evidence="10">
    <location>
        <begin position="108"/>
        <end position="130"/>
    </location>
</feature>
<feature type="transmembrane region" description="Helical" evidence="10">
    <location>
        <begin position="70"/>
        <end position="96"/>
    </location>
</feature>
<organism evidence="11">
    <name type="scientific">uncultured Desulfobacteraceae bacterium</name>
    <dbReference type="NCBI Taxonomy" id="218296"/>
    <lineage>
        <taxon>Bacteria</taxon>
        <taxon>Pseudomonadati</taxon>
        <taxon>Thermodesulfobacteriota</taxon>
        <taxon>Desulfobacteria</taxon>
        <taxon>Desulfobacterales</taxon>
        <taxon>Desulfobacteraceae</taxon>
        <taxon>environmental samples</taxon>
    </lineage>
</organism>
<dbReference type="GO" id="GO:1903806">
    <property type="term" value="P:L-isoleucine import across plasma membrane"/>
    <property type="evidence" value="ECO:0007669"/>
    <property type="project" value="TreeGrafter"/>
</dbReference>
<evidence type="ECO:0000256" key="4">
    <source>
        <dbReference type="ARBA" id="ARBA00022519"/>
    </source>
</evidence>
<dbReference type="Pfam" id="PF02653">
    <property type="entry name" value="BPD_transp_2"/>
    <property type="match status" value="1"/>
</dbReference>
<name>A0A484HJS3_9BACT</name>
<dbReference type="InterPro" id="IPR052157">
    <property type="entry name" value="BCAA_transport_permease"/>
</dbReference>
<dbReference type="GO" id="GO:0005304">
    <property type="term" value="F:L-valine transmembrane transporter activity"/>
    <property type="evidence" value="ECO:0007669"/>
    <property type="project" value="TreeGrafter"/>
</dbReference>
<protein>
    <submittedName>
        <fullName evidence="11">Leucine/isoleucine/valine transporter subunit membrane component of ABC superfamily</fullName>
    </submittedName>
</protein>
<feature type="transmembrane region" description="Helical" evidence="10">
    <location>
        <begin position="202"/>
        <end position="224"/>
    </location>
</feature>
<feature type="transmembrane region" description="Helical" evidence="10">
    <location>
        <begin position="150"/>
        <end position="172"/>
    </location>
</feature>
<proteinExistence type="inferred from homology"/>
<evidence type="ECO:0000313" key="11">
    <source>
        <dbReference type="EMBL" id="VEN74703.1"/>
    </source>
</evidence>
<dbReference type="PANTHER" id="PTHR11795">
    <property type="entry name" value="BRANCHED-CHAIN AMINO ACID TRANSPORT SYSTEM PERMEASE PROTEIN LIVH"/>
    <property type="match status" value="1"/>
</dbReference>
<keyword evidence="5 10" id="KW-0812">Transmembrane</keyword>
<dbReference type="GO" id="GO:0015188">
    <property type="term" value="F:L-isoleucine transmembrane transporter activity"/>
    <property type="evidence" value="ECO:0007669"/>
    <property type="project" value="TreeGrafter"/>
</dbReference>